<sequence>MNNYSVISVKASISDNKFVFEFIWNIKPTESDISARSSKILMHWSVWRLKEVWGEIDKDSNHCIVNNLPY</sequence>
<reference evidence="1" key="1">
    <citation type="submission" date="2023-08" db="EMBL/GenBank/DDBJ databases">
        <authorList>
            <person name="Alioto T."/>
            <person name="Alioto T."/>
            <person name="Gomez Garrido J."/>
        </authorList>
    </citation>
    <scope>NUCLEOTIDE SEQUENCE</scope>
</reference>
<dbReference type="Proteomes" id="UP001162480">
    <property type="component" value="Chromosome 19"/>
</dbReference>
<keyword evidence="2" id="KW-1185">Reference proteome</keyword>
<organism evidence="1 2">
    <name type="scientific">Octopus vulgaris</name>
    <name type="common">Common octopus</name>
    <dbReference type="NCBI Taxonomy" id="6645"/>
    <lineage>
        <taxon>Eukaryota</taxon>
        <taxon>Metazoa</taxon>
        <taxon>Spiralia</taxon>
        <taxon>Lophotrochozoa</taxon>
        <taxon>Mollusca</taxon>
        <taxon>Cephalopoda</taxon>
        <taxon>Coleoidea</taxon>
        <taxon>Octopodiformes</taxon>
        <taxon>Octopoda</taxon>
        <taxon>Incirrata</taxon>
        <taxon>Octopodidae</taxon>
        <taxon>Octopus</taxon>
    </lineage>
</organism>
<gene>
    <name evidence="1" type="ORF">OCTVUL_1B020518</name>
</gene>
<proteinExistence type="predicted"/>
<protein>
    <submittedName>
        <fullName evidence="1">Uncharacterized protein</fullName>
    </submittedName>
</protein>
<dbReference type="AlphaFoldDB" id="A0AA36BN57"/>
<accession>A0AA36BN57</accession>
<evidence type="ECO:0000313" key="1">
    <source>
        <dbReference type="EMBL" id="CAI9736622.1"/>
    </source>
</evidence>
<evidence type="ECO:0000313" key="2">
    <source>
        <dbReference type="Proteomes" id="UP001162480"/>
    </source>
</evidence>
<dbReference type="EMBL" id="OX597832">
    <property type="protein sequence ID" value="CAI9736622.1"/>
    <property type="molecule type" value="Genomic_DNA"/>
</dbReference>
<name>A0AA36BN57_OCTVU</name>